<evidence type="ECO:0000259" key="6">
    <source>
        <dbReference type="PROSITE" id="PS51272"/>
    </source>
</evidence>
<dbReference type="InterPro" id="IPR000064">
    <property type="entry name" value="NLP_P60_dom"/>
</dbReference>
<name>A0A1D8JKR2_9BACL</name>
<evidence type="ECO:0000256" key="3">
    <source>
        <dbReference type="ARBA" id="ARBA00022801"/>
    </source>
</evidence>
<dbReference type="Proteomes" id="UP000185746">
    <property type="component" value="Chromosome"/>
</dbReference>
<dbReference type="Pfam" id="PF00877">
    <property type="entry name" value="NLPC_P60"/>
    <property type="match status" value="1"/>
</dbReference>
<gene>
    <name evidence="8" type="ORF">BI350_15200</name>
</gene>
<dbReference type="AlphaFoldDB" id="A0A1D8JKR2"/>
<feature type="domain" description="SLH" evidence="6">
    <location>
        <begin position="187"/>
        <end position="244"/>
    </location>
</feature>
<dbReference type="PANTHER" id="PTHR47053:SF1">
    <property type="entry name" value="MUREIN DD-ENDOPEPTIDASE MEPH-RELATED"/>
    <property type="match status" value="1"/>
</dbReference>
<dbReference type="PROSITE" id="PS51272">
    <property type="entry name" value="SLH"/>
    <property type="match status" value="2"/>
</dbReference>
<proteinExistence type="inferred from homology"/>
<dbReference type="GO" id="GO:0006508">
    <property type="term" value="P:proteolysis"/>
    <property type="evidence" value="ECO:0007669"/>
    <property type="project" value="UniProtKB-KW"/>
</dbReference>
<feature type="domain" description="NlpC/P60" evidence="7">
    <location>
        <begin position="24"/>
        <end position="146"/>
    </location>
</feature>
<evidence type="ECO:0000313" key="9">
    <source>
        <dbReference type="Proteomes" id="UP000185746"/>
    </source>
</evidence>
<evidence type="ECO:0000256" key="2">
    <source>
        <dbReference type="ARBA" id="ARBA00022670"/>
    </source>
</evidence>
<evidence type="ECO:0000313" key="8">
    <source>
        <dbReference type="EMBL" id="AOV09273.1"/>
    </source>
</evidence>
<dbReference type="PROSITE" id="PS51935">
    <property type="entry name" value="NLPC_P60"/>
    <property type="match status" value="1"/>
</dbReference>
<dbReference type="PANTHER" id="PTHR47053">
    <property type="entry name" value="MUREIN DD-ENDOPEPTIDASE MEPH-RELATED"/>
    <property type="match status" value="1"/>
</dbReference>
<dbReference type="KEGG" id="surl:BI350_15200"/>
<dbReference type="Pfam" id="PF00395">
    <property type="entry name" value="SLH"/>
    <property type="match status" value="2"/>
</dbReference>
<evidence type="ECO:0000256" key="4">
    <source>
        <dbReference type="ARBA" id="ARBA00022807"/>
    </source>
</evidence>
<keyword evidence="5" id="KW-0732">Signal</keyword>
<dbReference type="InterPro" id="IPR038765">
    <property type="entry name" value="Papain-like_cys_pep_sf"/>
</dbReference>
<dbReference type="GO" id="GO:0008234">
    <property type="term" value="F:cysteine-type peptidase activity"/>
    <property type="evidence" value="ECO:0007669"/>
    <property type="project" value="UniProtKB-KW"/>
</dbReference>
<keyword evidence="9" id="KW-1185">Reference proteome</keyword>
<comment type="similarity">
    <text evidence="1">Belongs to the peptidase C40 family.</text>
</comment>
<keyword evidence="4" id="KW-0788">Thiol protease</keyword>
<evidence type="ECO:0000256" key="5">
    <source>
        <dbReference type="SAM" id="SignalP"/>
    </source>
</evidence>
<feature type="signal peptide" evidence="5">
    <location>
        <begin position="1"/>
        <end position="22"/>
    </location>
</feature>
<keyword evidence="2" id="KW-0645">Protease</keyword>
<dbReference type="InterPro" id="IPR001119">
    <property type="entry name" value="SLH_dom"/>
</dbReference>
<reference evidence="8 9" key="1">
    <citation type="submission" date="2016-09" db="EMBL/GenBank/DDBJ databases">
        <title>Complete genome sequence of the Lysinibacillus sphaericus LMG 22257, a specie of Bacillus with ureolytic activity that can effectively biodeposit calcium carbonate.</title>
        <authorList>
            <person name="Yan W."/>
        </authorList>
    </citation>
    <scope>NUCLEOTIDE SEQUENCE [LARGE SCALE GENOMIC DNA]</scope>
    <source>
        <strain evidence="8 9">LMG 22257</strain>
    </source>
</reference>
<feature type="domain" description="SLH" evidence="6">
    <location>
        <begin position="245"/>
        <end position="298"/>
    </location>
</feature>
<protein>
    <submittedName>
        <fullName evidence="8">Endopeptidase Spr</fullName>
    </submittedName>
</protein>
<dbReference type="InterPro" id="IPR051202">
    <property type="entry name" value="Peptidase_C40"/>
</dbReference>
<sequence>MKRFLFMLLACLVISVAGTSTASASTFDSLYKSASSYLGVPYKYGGTTSSGFDCSGFTQAVFKNNGISIPRTTGQQYATGQAVSKSNLQAGDLVFFKTGKSGVSHVGIYIGSNNFIHASTSKGVMISSINDPYYWGSRYVGAKRVKDFSAPPKVVQKPAAPKPDPYPSRVDIAVTLSEKLGLSATGNTSIFKDISNNHPEISSIAAVAEAGIFTGNNGAFMPEGKLTRAQLAKVLVEAFGLEGRTATNFNDVPNNHWATEYIEILYHNNITTGYLNGDFGLNDYVTKGQFQKFIDRIK</sequence>
<evidence type="ECO:0000259" key="7">
    <source>
        <dbReference type="PROSITE" id="PS51935"/>
    </source>
</evidence>
<dbReference type="Gene3D" id="3.90.1720.10">
    <property type="entry name" value="endopeptidase domain like (from Nostoc punctiforme)"/>
    <property type="match status" value="1"/>
</dbReference>
<organism evidence="8 9">
    <name type="scientific">Sporosarcina ureilytica</name>
    <dbReference type="NCBI Taxonomy" id="298596"/>
    <lineage>
        <taxon>Bacteria</taxon>
        <taxon>Bacillati</taxon>
        <taxon>Bacillota</taxon>
        <taxon>Bacilli</taxon>
        <taxon>Bacillales</taxon>
        <taxon>Caryophanaceae</taxon>
        <taxon>Sporosarcina</taxon>
    </lineage>
</organism>
<keyword evidence="3" id="KW-0378">Hydrolase</keyword>
<accession>A0A1D8JKR2</accession>
<dbReference type="SUPFAM" id="SSF54001">
    <property type="entry name" value="Cysteine proteinases"/>
    <property type="match status" value="1"/>
</dbReference>
<dbReference type="EMBL" id="CP017560">
    <property type="protein sequence ID" value="AOV09273.1"/>
    <property type="molecule type" value="Genomic_DNA"/>
</dbReference>
<feature type="chain" id="PRO_5039222540" evidence="5">
    <location>
        <begin position="23"/>
        <end position="298"/>
    </location>
</feature>
<evidence type="ECO:0000256" key="1">
    <source>
        <dbReference type="ARBA" id="ARBA00007074"/>
    </source>
</evidence>